<gene>
    <name evidence="2" type="ORF">EZS27_039756</name>
</gene>
<keyword evidence="1" id="KW-0812">Transmembrane</keyword>
<keyword evidence="1" id="KW-0472">Membrane</keyword>
<comment type="caution">
    <text evidence="2">The sequence shown here is derived from an EMBL/GenBank/DDBJ whole genome shotgun (WGS) entry which is preliminary data.</text>
</comment>
<evidence type="ECO:0000313" key="2">
    <source>
        <dbReference type="EMBL" id="KAA6308610.1"/>
    </source>
</evidence>
<dbReference type="AlphaFoldDB" id="A0A5J4PIG8"/>
<feature type="transmembrane region" description="Helical" evidence="1">
    <location>
        <begin position="65"/>
        <end position="83"/>
    </location>
</feature>
<sequence>MEDWQKECMKTIYFSIRGEKTPIEVFVDEQSEMQVSFVYTPRYRPTELMPRLDIPTLSVTNKMKILLILKKLTIIFLIFYISINKSQIFSMLISITCIFLSNNSFLFIPYLKFNLLILLNVHNSIRCPSIPNFRLYR</sequence>
<protein>
    <submittedName>
        <fullName evidence="2">Uncharacterized protein</fullName>
    </submittedName>
</protein>
<dbReference type="EMBL" id="SNRY01008399">
    <property type="protein sequence ID" value="KAA6308610.1"/>
    <property type="molecule type" value="Genomic_DNA"/>
</dbReference>
<accession>A0A5J4PIG8</accession>
<proteinExistence type="predicted"/>
<organism evidence="2">
    <name type="scientific">termite gut metagenome</name>
    <dbReference type="NCBI Taxonomy" id="433724"/>
    <lineage>
        <taxon>unclassified sequences</taxon>
        <taxon>metagenomes</taxon>
        <taxon>organismal metagenomes</taxon>
    </lineage>
</organism>
<evidence type="ECO:0000256" key="1">
    <source>
        <dbReference type="SAM" id="Phobius"/>
    </source>
</evidence>
<name>A0A5J4PIG8_9ZZZZ</name>
<keyword evidence="1" id="KW-1133">Transmembrane helix</keyword>
<feature type="transmembrane region" description="Helical" evidence="1">
    <location>
        <begin position="89"/>
        <end position="111"/>
    </location>
</feature>
<reference evidence="2" key="1">
    <citation type="submission" date="2019-03" db="EMBL/GenBank/DDBJ databases">
        <title>Single cell metagenomics reveals metabolic interactions within the superorganism composed of flagellate Streblomastix strix and complex community of Bacteroidetes bacteria on its surface.</title>
        <authorList>
            <person name="Treitli S.C."/>
            <person name="Kolisko M."/>
            <person name="Husnik F."/>
            <person name="Keeling P."/>
            <person name="Hampl V."/>
        </authorList>
    </citation>
    <scope>NUCLEOTIDE SEQUENCE</scope>
    <source>
        <strain evidence="2">STM</strain>
    </source>
</reference>